<sequence>MPIVPYNSLPWQALEILRVLHEDFDGRASLADLSGRVNLGGEEGRSKIALTDYYINKYLKGKYVSVELVEKKLYVNITEVGESIARRYSDFMSYEERMPLKKMKKKIKVEKIVGDKS</sequence>
<gene>
    <name evidence="1" type="ORF">EF810_01275</name>
</gene>
<name>A0A520KP86_9CREN</name>
<organism evidence="1 2">
    <name type="scientific">Candidatus Methanodesulfokora washburnensis</name>
    <dbReference type="NCBI Taxonomy" id="2478471"/>
    <lineage>
        <taxon>Archaea</taxon>
        <taxon>Thermoproteota</taxon>
        <taxon>Candidatus Korarchaeia</taxon>
        <taxon>Candidatus Korarchaeia incertae sedis</taxon>
        <taxon>Candidatus Methanodesulfokora</taxon>
    </lineage>
</organism>
<reference evidence="1 2" key="1">
    <citation type="journal article" date="2019" name="Nat. Microbiol.">
        <title>Wide diversity of methane and short-chain alkane metabolisms in uncultured archaea.</title>
        <authorList>
            <person name="Borrel G."/>
            <person name="Adam P.S."/>
            <person name="McKay L.J."/>
            <person name="Chen L.X."/>
            <person name="Sierra-Garcia I.N."/>
            <person name="Sieber C.M."/>
            <person name="Letourneur Q."/>
            <person name="Ghozlane A."/>
            <person name="Andersen G.L."/>
            <person name="Li W.J."/>
            <person name="Hallam S.J."/>
            <person name="Muyzer G."/>
            <person name="de Oliveira V.M."/>
            <person name="Inskeep W.P."/>
            <person name="Banfield J.F."/>
            <person name="Gribaldo S."/>
        </authorList>
    </citation>
    <scope>NUCLEOTIDE SEQUENCE [LARGE SCALE GENOMIC DNA]</scope>
    <source>
        <strain evidence="1">NM4</strain>
    </source>
</reference>
<proteinExistence type="predicted"/>
<dbReference type="EMBL" id="RXII01000022">
    <property type="protein sequence ID" value="RZN63149.1"/>
    <property type="molecule type" value="Genomic_DNA"/>
</dbReference>
<evidence type="ECO:0000313" key="2">
    <source>
        <dbReference type="Proteomes" id="UP000316217"/>
    </source>
</evidence>
<comment type="caution">
    <text evidence="1">The sequence shown here is derived from an EMBL/GenBank/DDBJ whole genome shotgun (WGS) entry which is preliminary data.</text>
</comment>
<evidence type="ECO:0008006" key="3">
    <source>
        <dbReference type="Google" id="ProtNLM"/>
    </source>
</evidence>
<dbReference type="Proteomes" id="UP000316217">
    <property type="component" value="Unassembled WGS sequence"/>
</dbReference>
<protein>
    <recommendedName>
        <fullName evidence="3">ArnR1-like winged helix-turn-helix domain-containing protein</fullName>
    </recommendedName>
</protein>
<dbReference type="AlphaFoldDB" id="A0A520KP86"/>
<evidence type="ECO:0000313" key="1">
    <source>
        <dbReference type="EMBL" id="RZN63149.1"/>
    </source>
</evidence>
<accession>A0A520KP86</accession>